<evidence type="ECO:0000313" key="2">
    <source>
        <dbReference type="EMBL" id="MBO9201173.1"/>
    </source>
</evidence>
<accession>A0ABS3YTG0</accession>
<dbReference type="PANTHER" id="PTHR33360:SF2">
    <property type="entry name" value="TRANSPOSASE FOR INSERTION SEQUENCE ELEMENT IS200"/>
    <property type="match status" value="1"/>
</dbReference>
<reference evidence="2 3" key="1">
    <citation type="submission" date="2021-03" db="EMBL/GenBank/DDBJ databases">
        <title>Assistant Professor.</title>
        <authorList>
            <person name="Huq M.A."/>
        </authorList>
    </citation>
    <scope>NUCLEOTIDE SEQUENCE [LARGE SCALE GENOMIC DNA]</scope>
    <source>
        <strain evidence="2 3">MAH-29</strain>
    </source>
</reference>
<sequence length="142" mass="16218">MNSQTSKVYLFVHVITCVKNKEPLLTKPVRTVLFAHIKKHATENGINVLSVNGTDDHMHAVVQMMPTQNLAQIMKSIRTDSTTWINEGNFIKSHFEWEEGFAALSVSPSGIKQVLEYLDKQEEHHKTKTLDSELEVFQKIQI</sequence>
<name>A0ABS3YTG0_9BACT</name>
<dbReference type="PANTHER" id="PTHR33360">
    <property type="entry name" value="TRANSPOSASE FOR INSERTION SEQUENCE ELEMENT IS200"/>
    <property type="match status" value="1"/>
</dbReference>
<keyword evidence="3" id="KW-1185">Reference proteome</keyword>
<dbReference type="SMART" id="SM01321">
    <property type="entry name" value="Y1_Tnp"/>
    <property type="match status" value="1"/>
</dbReference>
<proteinExistence type="predicted"/>
<dbReference type="Proteomes" id="UP000677244">
    <property type="component" value="Unassembled WGS sequence"/>
</dbReference>
<dbReference type="Gene3D" id="3.30.70.1290">
    <property type="entry name" value="Transposase IS200-like"/>
    <property type="match status" value="1"/>
</dbReference>
<protein>
    <submittedName>
        <fullName evidence="2">Transposase</fullName>
    </submittedName>
</protein>
<dbReference type="InterPro" id="IPR002686">
    <property type="entry name" value="Transposase_17"/>
</dbReference>
<organism evidence="2 3">
    <name type="scientific">Niastella soli</name>
    <dbReference type="NCBI Taxonomy" id="2821487"/>
    <lineage>
        <taxon>Bacteria</taxon>
        <taxon>Pseudomonadati</taxon>
        <taxon>Bacteroidota</taxon>
        <taxon>Chitinophagia</taxon>
        <taxon>Chitinophagales</taxon>
        <taxon>Chitinophagaceae</taxon>
        <taxon>Niastella</taxon>
    </lineage>
</organism>
<comment type="caution">
    <text evidence="2">The sequence shown here is derived from an EMBL/GenBank/DDBJ whole genome shotgun (WGS) entry which is preliminary data.</text>
</comment>
<dbReference type="InterPro" id="IPR036515">
    <property type="entry name" value="Transposase_17_sf"/>
</dbReference>
<gene>
    <name evidence="2" type="ORF">J7I42_12915</name>
</gene>
<evidence type="ECO:0000259" key="1">
    <source>
        <dbReference type="SMART" id="SM01321"/>
    </source>
</evidence>
<dbReference type="EMBL" id="JAGHKO010000002">
    <property type="protein sequence ID" value="MBO9201173.1"/>
    <property type="molecule type" value="Genomic_DNA"/>
</dbReference>
<dbReference type="Pfam" id="PF01797">
    <property type="entry name" value="Y1_Tnp"/>
    <property type="match status" value="1"/>
</dbReference>
<dbReference type="SUPFAM" id="SSF143422">
    <property type="entry name" value="Transposase IS200-like"/>
    <property type="match status" value="1"/>
</dbReference>
<feature type="domain" description="Transposase IS200-like" evidence="1">
    <location>
        <begin position="8"/>
        <end position="121"/>
    </location>
</feature>
<dbReference type="RefSeq" id="WP_209139236.1">
    <property type="nucleotide sequence ID" value="NZ_JAGHKO010000002.1"/>
</dbReference>
<evidence type="ECO:0000313" key="3">
    <source>
        <dbReference type="Proteomes" id="UP000677244"/>
    </source>
</evidence>